<feature type="compositionally biased region" description="Polar residues" evidence="1">
    <location>
        <begin position="26"/>
        <end position="47"/>
    </location>
</feature>
<feature type="region of interest" description="Disordered" evidence="1">
    <location>
        <begin position="1"/>
        <end position="47"/>
    </location>
</feature>
<feature type="non-terminal residue" evidence="2">
    <location>
        <position position="1"/>
    </location>
</feature>
<dbReference type="OrthoDB" id="3271097at2759"/>
<organism evidence="2 3">
    <name type="scientific">Candolleomyces eurysporus</name>
    <dbReference type="NCBI Taxonomy" id="2828524"/>
    <lineage>
        <taxon>Eukaryota</taxon>
        <taxon>Fungi</taxon>
        <taxon>Dikarya</taxon>
        <taxon>Basidiomycota</taxon>
        <taxon>Agaricomycotina</taxon>
        <taxon>Agaricomycetes</taxon>
        <taxon>Agaricomycetidae</taxon>
        <taxon>Agaricales</taxon>
        <taxon>Agaricineae</taxon>
        <taxon>Psathyrellaceae</taxon>
        <taxon>Candolleomyces</taxon>
    </lineage>
</organism>
<protein>
    <submittedName>
        <fullName evidence="2">Uncharacterized protein</fullName>
    </submittedName>
</protein>
<accession>A0A9W8M8V2</accession>
<evidence type="ECO:0000256" key="1">
    <source>
        <dbReference type="SAM" id="MobiDB-lite"/>
    </source>
</evidence>
<name>A0A9W8M8V2_9AGAR</name>
<dbReference type="Proteomes" id="UP001140091">
    <property type="component" value="Unassembled WGS sequence"/>
</dbReference>
<reference evidence="2" key="1">
    <citation type="submission" date="2022-06" db="EMBL/GenBank/DDBJ databases">
        <title>Genome Sequence of Candolleomyces eurysporus.</title>
        <authorList>
            <person name="Buettner E."/>
        </authorList>
    </citation>
    <scope>NUCLEOTIDE SEQUENCE</scope>
    <source>
        <strain evidence="2">VTCC 930004</strain>
    </source>
</reference>
<feature type="compositionally biased region" description="Low complexity" evidence="1">
    <location>
        <begin position="80"/>
        <end position="93"/>
    </location>
</feature>
<feature type="compositionally biased region" description="Polar residues" evidence="1">
    <location>
        <begin position="212"/>
        <end position="224"/>
    </location>
</feature>
<feature type="compositionally biased region" description="Polar residues" evidence="1">
    <location>
        <begin position="1"/>
        <end position="17"/>
    </location>
</feature>
<evidence type="ECO:0000313" key="2">
    <source>
        <dbReference type="EMBL" id="KAJ2921606.1"/>
    </source>
</evidence>
<sequence>MAPTNNSGTGRKNTSNARNRRAKATNPGSGNPAQSQEDQSSMASIASQRAEIEQLQILVQELRATADAAREQAAQAQAAQAQATQAQTTPVQTGGSATVAPIPRPHGDAGKHFNLRDAMGLGEDPSLYRSIQRTVKHATIQSGIDLHSRFKALPVDKLANIYKKVRDTHEYIDRRRFPADWPVVELLKQFLKNHRKYDRKMGRLEPYRTAQEVRSQSHARSGNLPNIDDDDSSN</sequence>
<comment type="caution">
    <text evidence="2">The sequence shown here is derived from an EMBL/GenBank/DDBJ whole genome shotgun (WGS) entry which is preliminary data.</text>
</comment>
<evidence type="ECO:0000313" key="3">
    <source>
        <dbReference type="Proteomes" id="UP001140091"/>
    </source>
</evidence>
<proteinExistence type="predicted"/>
<feature type="region of interest" description="Disordered" evidence="1">
    <location>
        <begin position="80"/>
        <end position="106"/>
    </location>
</feature>
<keyword evidence="3" id="KW-1185">Reference proteome</keyword>
<gene>
    <name evidence="2" type="ORF">H1R20_g15488</name>
</gene>
<dbReference type="EMBL" id="JANBPK010001574">
    <property type="protein sequence ID" value="KAJ2921606.1"/>
    <property type="molecule type" value="Genomic_DNA"/>
</dbReference>
<dbReference type="AlphaFoldDB" id="A0A9W8M8V2"/>
<feature type="region of interest" description="Disordered" evidence="1">
    <location>
        <begin position="209"/>
        <end position="234"/>
    </location>
</feature>